<dbReference type="FunFam" id="3.40.50.300:FF:000134">
    <property type="entry name" value="Iron-enterobactin ABC transporter ATP-binding protein"/>
    <property type="match status" value="1"/>
</dbReference>
<dbReference type="NCBIfam" id="NF008409">
    <property type="entry name" value="PRK11231.1"/>
    <property type="match status" value="1"/>
</dbReference>
<evidence type="ECO:0000256" key="7">
    <source>
        <dbReference type="ARBA" id="ARBA00022840"/>
    </source>
</evidence>
<dbReference type="PROSITE" id="PS00211">
    <property type="entry name" value="ABC_TRANSPORTER_1"/>
    <property type="match status" value="1"/>
</dbReference>
<dbReference type="PANTHER" id="PTHR42771">
    <property type="entry name" value="IRON(3+)-HYDROXAMATE IMPORT ATP-BINDING PROTEIN FHUC"/>
    <property type="match status" value="1"/>
</dbReference>
<keyword evidence="10" id="KW-0472">Membrane</keyword>
<evidence type="ECO:0000313" key="13">
    <source>
        <dbReference type="Proteomes" id="UP000238196"/>
    </source>
</evidence>
<gene>
    <name evidence="12" type="ORF">C4K68_14220</name>
</gene>
<evidence type="ECO:0000256" key="3">
    <source>
        <dbReference type="ARBA" id="ARBA00022448"/>
    </source>
</evidence>
<dbReference type="OrthoDB" id="5296765at2"/>
<dbReference type="Pfam" id="PF00005">
    <property type="entry name" value="ABC_tran"/>
    <property type="match status" value="1"/>
</dbReference>
<feature type="domain" description="ABC transporter" evidence="11">
    <location>
        <begin position="17"/>
        <end position="252"/>
    </location>
</feature>
<comment type="similarity">
    <text evidence="2">Belongs to the ABC transporter superfamily.</text>
</comment>
<protein>
    <submittedName>
        <fullName evidence="12">Ferric citrate ABC transporter ATP-binding protein FecE</fullName>
    </submittedName>
</protein>
<dbReference type="InterPro" id="IPR051535">
    <property type="entry name" value="Siderophore_ABC-ATPase"/>
</dbReference>
<evidence type="ECO:0000313" key="12">
    <source>
        <dbReference type="EMBL" id="PPC76644.1"/>
    </source>
</evidence>
<dbReference type="CDD" id="cd03214">
    <property type="entry name" value="ABC_Iron-Siderophores_B12_Hemin"/>
    <property type="match status" value="1"/>
</dbReference>
<keyword evidence="6" id="KW-0547">Nucleotide-binding</keyword>
<dbReference type="PANTHER" id="PTHR42771:SF2">
    <property type="entry name" value="IRON(3+)-HYDROXAMATE IMPORT ATP-BINDING PROTEIN FHUC"/>
    <property type="match status" value="1"/>
</dbReference>
<evidence type="ECO:0000256" key="8">
    <source>
        <dbReference type="ARBA" id="ARBA00023004"/>
    </source>
</evidence>
<dbReference type="AlphaFoldDB" id="A0A2S5KP72"/>
<evidence type="ECO:0000256" key="6">
    <source>
        <dbReference type="ARBA" id="ARBA00022741"/>
    </source>
</evidence>
<keyword evidence="7 12" id="KW-0067">ATP-binding</keyword>
<comment type="caution">
    <text evidence="12">The sequence shown here is derived from an EMBL/GenBank/DDBJ whole genome shotgun (WGS) entry which is preliminary data.</text>
</comment>
<name>A0A2S5KP72_9PROT</name>
<dbReference type="GO" id="GO:0016887">
    <property type="term" value="F:ATP hydrolysis activity"/>
    <property type="evidence" value="ECO:0007669"/>
    <property type="project" value="InterPro"/>
</dbReference>
<dbReference type="InterPro" id="IPR003593">
    <property type="entry name" value="AAA+_ATPase"/>
</dbReference>
<evidence type="ECO:0000256" key="5">
    <source>
        <dbReference type="ARBA" id="ARBA00022496"/>
    </source>
</evidence>
<comment type="subcellular location">
    <subcellularLocation>
        <location evidence="1">Cell membrane</location>
        <topology evidence="1">Peripheral membrane protein</topology>
    </subcellularLocation>
</comment>
<sequence length="269" mass="29205">MALPSSPLPPASTDTHLLTRQLQVGYGAAAIVKGVDVQIPHGCMTALLGPNGCGKSTLLKCLARILPPLAGQVLWQGQSVHGMASRQLARQLALLPQTQPIPEGVTVRELVAYGRSPYSGFWGRLSGSDQQHIATAMAATGVAELAERKVSELSGGQRQRVWLAMVLAQDTDYLLLDEPTTYMDLSHQVELMQLLRRLNQQGKTVVTVLHDINQAARYCDHLIVMKEGLIVAEGPPEQILTRQLLADVFDLDAEIHRDPIAGSPMCVVR</sequence>
<evidence type="ECO:0000256" key="10">
    <source>
        <dbReference type="ARBA" id="ARBA00023136"/>
    </source>
</evidence>
<dbReference type="EMBL" id="PRLP01000045">
    <property type="protein sequence ID" value="PPC76644.1"/>
    <property type="molecule type" value="Genomic_DNA"/>
</dbReference>
<accession>A0A2S5KP72</accession>
<proteinExistence type="inferred from homology"/>
<dbReference type="InterPro" id="IPR027417">
    <property type="entry name" value="P-loop_NTPase"/>
</dbReference>
<evidence type="ECO:0000256" key="9">
    <source>
        <dbReference type="ARBA" id="ARBA00023065"/>
    </source>
</evidence>
<keyword evidence="4" id="KW-1003">Cell membrane</keyword>
<keyword evidence="5" id="KW-0410">Iron transport</keyword>
<evidence type="ECO:0000256" key="4">
    <source>
        <dbReference type="ARBA" id="ARBA00022475"/>
    </source>
</evidence>
<organism evidence="12 13">
    <name type="scientific">Proteobacteria bacterium 228</name>
    <dbReference type="NCBI Taxonomy" id="2083153"/>
    <lineage>
        <taxon>Bacteria</taxon>
        <taxon>Pseudomonadati</taxon>
        <taxon>Pseudomonadota</taxon>
    </lineage>
</organism>
<keyword evidence="3" id="KW-0813">Transport</keyword>
<evidence type="ECO:0000256" key="2">
    <source>
        <dbReference type="ARBA" id="ARBA00005417"/>
    </source>
</evidence>
<dbReference type="GO" id="GO:0006826">
    <property type="term" value="P:iron ion transport"/>
    <property type="evidence" value="ECO:0007669"/>
    <property type="project" value="UniProtKB-KW"/>
</dbReference>
<keyword evidence="8" id="KW-0408">Iron</keyword>
<dbReference type="InterPro" id="IPR003439">
    <property type="entry name" value="ABC_transporter-like_ATP-bd"/>
</dbReference>
<dbReference type="PROSITE" id="PS50893">
    <property type="entry name" value="ABC_TRANSPORTER_2"/>
    <property type="match status" value="1"/>
</dbReference>
<evidence type="ECO:0000259" key="11">
    <source>
        <dbReference type="PROSITE" id="PS50893"/>
    </source>
</evidence>
<dbReference type="SMART" id="SM00382">
    <property type="entry name" value="AAA"/>
    <property type="match status" value="1"/>
</dbReference>
<dbReference type="SUPFAM" id="SSF52540">
    <property type="entry name" value="P-loop containing nucleoside triphosphate hydrolases"/>
    <property type="match status" value="1"/>
</dbReference>
<keyword evidence="9" id="KW-0406">Ion transport</keyword>
<dbReference type="GO" id="GO:0005886">
    <property type="term" value="C:plasma membrane"/>
    <property type="evidence" value="ECO:0007669"/>
    <property type="project" value="UniProtKB-SubCell"/>
</dbReference>
<dbReference type="Proteomes" id="UP000238196">
    <property type="component" value="Unassembled WGS sequence"/>
</dbReference>
<dbReference type="GO" id="GO:0005524">
    <property type="term" value="F:ATP binding"/>
    <property type="evidence" value="ECO:0007669"/>
    <property type="project" value="UniProtKB-KW"/>
</dbReference>
<dbReference type="InterPro" id="IPR017871">
    <property type="entry name" value="ABC_transporter-like_CS"/>
</dbReference>
<reference evidence="12 13" key="1">
    <citation type="submission" date="2018-02" db="EMBL/GenBank/DDBJ databases">
        <title>novel marine gammaproteobacteria from coastal saline agro ecosystem.</title>
        <authorList>
            <person name="Krishnan R."/>
            <person name="Ramesh Kumar N."/>
        </authorList>
    </citation>
    <scope>NUCLEOTIDE SEQUENCE [LARGE SCALE GENOMIC DNA]</scope>
    <source>
        <strain evidence="12 13">228</strain>
    </source>
</reference>
<dbReference type="Gene3D" id="3.40.50.300">
    <property type="entry name" value="P-loop containing nucleotide triphosphate hydrolases"/>
    <property type="match status" value="1"/>
</dbReference>
<evidence type="ECO:0000256" key="1">
    <source>
        <dbReference type="ARBA" id="ARBA00004202"/>
    </source>
</evidence>